<dbReference type="RefSeq" id="WP_379831796.1">
    <property type="nucleotide sequence ID" value="NZ_JBHUHU010000005.1"/>
</dbReference>
<comment type="caution">
    <text evidence="2">The sequence shown here is derived from an EMBL/GenBank/DDBJ whole genome shotgun (WGS) entry which is preliminary data.</text>
</comment>
<keyword evidence="1" id="KW-0812">Transmembrane</keyword>
<proteinExistence type="predicted"/>
<name>A0ABW4Y3V1_9FLAO</name>
<evidence type="ECO:0000313" key="2">
    <source>
        <dbReference type="EMBL" id="MFD2101213.1"/>
    </source>
</evidence>
<feature type="transmembrane region" description="Helical" evidence="1">
    <location>
        <begin position="31"/>
        <end position="49"/>
    </location>
</feature>
<reference evidence="3" key="1">
    <citation type="journal article" date="2019" name="Int. J. Syst. Evol. Microbiol.">
        <title>The Global Catalogue of Microorganisms (GCM) 10K type strain sequencing project: providing services to taxonomists for standard genome sequencing and annotation.</title>
        <authorList>
            <consortium name="The Broad Institute Genomics Platform"/>
            <consortium name="The Broad Institute Genome Sequencing Center for Infectious Disease"/>
            <person name="Wu L."/>
            <person name="Ma J."/>
        </authorList>
    </citation>
    <scope>NUCLEOTIDE SEQUENCE [LARGE SCALE GENOMIC DNA]</scope>
    <source>
        <strain evidence="3">JCM 3389</strain>
    </source>
</reference>
<keyword evidence="1" id="KW-1133">Transmembrane helix</keyword>
<dbReference type="EMBL" id="JBHUHU010000005">
    <property type="protein sequence ID" value="MFD2101213.1"/>
    <property type="molecule type" value="Genomic_DNA"/>
</dbReference>
<evidence type="ECO:0000313" key="3">
    <source>
        <dbReference type="Proteomes" id="UP001597342"/>
    </source>
</evidence>
<organism evidence="2 3">
    <name type="scientific">Flagellimonas iocasae</name>
    <dbReference type="NCBI Taxonomy" id="2055905"/>
    <lineage>
        <taxon>Bacteria</taxon>
        <taxon>Pseudomonadati</taxon>
        <taxon>Bacteroidota</taxon>
        <taxon>Flavobacteriia</taxon>
        <taxon>Flavobacteriales</taxon>
        <taxon>Flavobacteriaceae</taxon>
        <taxon>Flagellimonas</taxon>
    </lineage>
</organism>
<dbReference type="InterPro" id="IPR021953">
    <property type="entry name" value="DUF3570"/>
</dbReference>
<sequence>MAEKRAEVVDVTKMTALVIGNKPINQQSKSLNNLVVVILGTLCFFTGWSQQTDTSYKRRVLETSEVNVLFSYYSQDGQNAAVTGGEGTEELTDATSSIVLRMPMNEDDILTVDVGLSAYTSASSSNVNPLDGGLSVTTFDASSGESRKDLLAYINPSYQHSSEDRNSIWSANIYFSSEYDYFSFGFGGSYTRLFNEKNTELTFSSRVFLDKWNAIYPIELRDGFFDDRITGTGTYNPNFTEFGKENRNSYTLSLSFSQILSRKLQGALFVDLVTQTGLLSTPFQRVYFADANDFFIDDFQLADNVEQLPDSRLKVPVGGRLNYYVNDLLVLRSYYRYYWDDWGITSHTASLETPFKLTDKFTLYPSYRYYTQTAADYFYPKETALSSYEFYTSDYDLSEYDAHQYGMGIQYKDIFTSASIFNFGLKTIDLRFSQYDRSDGLNAFIVTLGTTFIGN</sequence>
<gene>
    <name evidence="2" type="ORF">ACFSJE_15595</name>
</gene>
<dbReference type="Proteomes" id="UP001597342">
    <property type="component" value="Unassembled WGS sequence"/>
</dbReference>
<keyword evidence="1" id="KW-0472">Membrane</keyword>
<accession>A0ABW4Y3V1</accession>
<keyword evidence="3" id="KW-1185">Reference proteome</keyword>
<evidence type="ECO:0000256" key="1">
    <source>
        <dbReference type="SAM" id="Phobius"/>
    </source>
</evidence>
<dbReference type="Pfam" id="PF12094">
    <property type="entry name" value="DUF3570"/>
    <property type="match status" value="1"/>
</dbReference>
<protein>
    <submittedName>
        <fullName evidence="2">DUF3570 domain-containing protein</fullName>
    </submittedName>
</protein>